<evidence type="ECO:0000313" key="1">
    <source>
        <dbReference type="EMBL" id="GBL70619.1"/>
    </source>
</evidence>
<dbReference type="PANTHER" id="PTHR46114">
    <property type="entry name" value="APPLE DOMAIN-CONTAINING PROTEIN"/>
    <property type="match status" value="1"/>
</dbReference>
<reference evidence="2 3" key="1">
    <citation type="journal article" date="2019" name="Sci. Rep.">
        <title>Orb-weaving spider Araneus ventricosus genome elucidates the spidroin gene catalogue.</title>
        <authorList>
            <person name="Kono N."/>
            <person name="Nakamura H."/>
            <person name="Ohtoshi R."/>
            <person name="Moran D.A.P."/>
            <person name="Shinohara A."/>
            <person name="Yoshida Y."/>
            <person name="Fujiwara M."/>
            <person name="Mori M."/>
            <person name="Tomita M."/>
            <person name="Arakawa K."/>
        </authorList>
    </citation>
    <scope>NUCLEOTIDE SEQUENCE [LARGE SCALE GENOMIC DNA]</scope>
</reference>
<protein>
    <submittedName>
        <fullName evidence="2">Uncharacterized protein</fullName>
    </submittedName>
</protein>
<dbReference type="EMBL" id="BGPR01078479">
    <property type="protein sequence ID" value="GBL70619.1"/>
    <property type="molecule type" value="Genomic_DNA"/>
</dbReference>
<dbReference type="AlphaFoldDB" id="A0A4Y1ZWQ0"/>
<organism evidence="2 3">
    <name type="scientific">Araneus ventricosus</name>
    <name type="common">Orbweaver spider</name>
    <name type="synonym">Epeira ventricosa</name>
    <dbReference type="NCBI Taxonomy" id="182803"/>
    <lineage>
        <taxon>Eukaryota</taxon>
        <taxon>Metazoa</taxon>
        <taxon>Ecdysozoa</taxon>
        <taxon>Arthropoda</taxon>
        <taxon>Chelicerata</taxon>
        <taxon>Arachnida</taxon>
        <taxon>Araneae</taxon>
        <taxon>Araneomorphae</taxon>
        <taxon>Entelegynae</taxon>
        <taxon>Araneoidea</taxon>
        <taxon>Araneidae</taxon>
        <taxon>Araneus</taxon>
    </lineage>
</organism>
<dbReference type="PANTHER" id="PTHR46114:SF1">
    <property type="entry name" value="ZAD DOMAIN-CONTAINING PROTEIN"/>
    <property type="match status" value="1"/>
</dbReference>
<gene>
    <name evidence="2" type="ORF">AVEN_141548_1</name>
    <name evidence="1" type="ORF">AVEN_78908_1</name>
</gene>
<dbReference type="EMBL" id="BGPR01078481">
    <property type="protein sequence ID" value="GBL70626.1"/>
    <property type="molecule type" value="Genomic_DNA"/>
</dbReference>
<evidence type="ECO:0000313" key="2">
    <source>
        <dbReference type="EMBL" id="GBL70626.1"/>
    </source>
</evidence>
<accession>A0A4Y1ZWQ0</accession>
<sequence>MSLDKYNIQNDVNEWRLFIDSSKRSFNAALPHNGIKYASVPLGHSVYLKECYENLVIILTKLKYKDSGWTICRDLKMLSTLLGQQARYTKYPCFLCEWNCRDKKNH</sequence>
<name>A0A4Y1ZWQ0_ARAVE</name>
<proteinExistence type="predicted"/>
<dbReference type="OrthoDB" id="8063408at2759"/>
<dbReference type="Proteomes" id="UP000499080">
    <property type="component" value="Unassembled WGS sequence"/>
</dbReference>
<comment type="caution">
    <text evidence="2">The sequence shown here is derived from an EMBL/GenBank/DDBJ whole genome shotgun (WGS) entry which is preliminary data.</text>
</comment>
<evidence type="ECO:0000313" key="3">
    <source>
        <dbReference type="Proteomes" id="UP000499080"/>
    </source>
</evidence>
<keyword evidence="3" id="KW-1185">Reference proteome</keyword>